<gene>
    <name evidence="2" type="ORF">V6N11_029141</name>
</gene>
<feature type="compositionally biased region" description="Low complexity" evidence="1">
    <location>
        <begin position="1"/>
        <end position="17"/>
    </location>
</feature>
<dbReference type="Proteomes" id="UP001396334">
    <property type="component" value="Unassembled WGS sequence"/>
</dbReference>
<feature type="region of interest" description="Disordered" evidence="1">
    <location>
        <begin position="1"/>
        <end position="32"/>
    </location>
</feature>
<feature type="compositionally biased region" description="Basic and acidic residues" evidence="1">
    <location>
        <begin position="86"/>
        <end position="99"/>
    </location>
</feature>
<evidence type="ECO:0000313" key="3">
    <source>
        <dbReference type="Proteomes" id="UP001396334"/>
    </source>
</evidence>
<evidence type="ECO:0000313" key="2">
    <source>
        <dbReference type="EMBL" id="KAK8978773.1"/>
    </source>
</evidence>
<comment type="caution">
    <text evidence="2">The sequence shown here is derived from an EMBL/GenBank/DDBJ whole genome shotgun (WGS) entry which is preliminary data.</text>
</comment>
<accession>A0ABR2NRN2</accession>
<protein>
    <submittedName>
        <fullName evidence="2">Uncharacterized protein</fullName>
    </submittedName>
</protein>
<keyword evidence="3" id="KW-1185">Reference proteome</keyword>
<dbReference type="EMBL" id="JBBPBN010000109">
    <property type="protein sequence ID" value="KAK8978773.1"/>
    <property type="molecule type" value="Genomic_DNA"/>
</dbReference>
<sequence>MRSDSRSFNSSYPSPSSGRKRKSTPSNWSARGQCTRAPARIGDFFSLACAFIPHSFKSKEAPPSTEPALPEACGEWGRKTRQSLSLREKRNIAKTETPRLKSKRPDRRKASQAGELPSLISAIYASYRLSCWADIATMVKQIFVHRVGMKELTESSCLSPEDYERFKGPALLLGQTTGQG</sequence>
<proteinExistence type="predicted"/>
<organism evidence="2 3">
    <name type="scientific">Hibiscus sabdariffa</name>
    <name type="common">roselle</name>
    <dbReference type="NCBI Taxonomy" id="183260"/>
    <lineage>
        <taxon>Eukaryota</taxon>
        <taxon>Viridiplantae</taxon>
        <taxon>Streptophyta</taxon>
        <taxon>Embryophyta</taxon>
        <taxon>Tracheophyta</taxon>
        <taxon>Spermatophyta</taxon>
        <taxon>Magnoliopsida</taxon>
        <taxon>eudicotyledons</taxon>
        <taxon>Gunneridae</taxon>
        <taxon>Pentapetalae</taxon>
        <taxon>rosids</taxon>
        <taxon>malvids</taxon>
        <taxon>Malvales</taxon>
        <taxon>Malvaceae</taxon>
        <taxon>Malvoideae</taxon>
        <taxon>Hibiscus</taxon>
    </lineage>
</organism>
<name>A0ABR2NRN2_9ROSI</name>
<evidence type="ECO:0000256" key="1">
    <source>
        <dbReference type="SAM" id="MobiDB-lite"/>
    </source>
</evidence>
<feature type="region of interest" description="Disordered" evidence="1">
    <location>
        <begin position="80"/>
        <end position="112"/>
    </location>
</feature>
<reference evidence="2 3" key="1">
    <citation type="journal article" date="2024" name="G3 (Bethesda)">
        <title>Genome assembly of Hibiscus sabdariffa L. provides insights into metabolisms of medicinal natural products.</title>
        <authorList>
            <person name="Kim T."/>
        </authorList>
    </citation>
    <scope>NUCLEOTIDE SEQUENCE [LARGE SCALE GENOMIC DNA]</scope>
    <source>
        <strain evidence="2">TK-2024</strain>
        <tissue evidence="2">Old leaves</tissue>
    </source>
</reference>